<dbReference type="OrthoDB" id="1491458at2"/>
<evidence type="ECO:0000259" key="9">
    <source>
        <dbReference type="Pfam" id="PF13231"/>
    </source>
</evidence>
<feature type="transmembrane region" description="Helical" evidence="8">
    <location>
        <begin position="153"/>
        <end position="171"/>
    </location>
</feature>
<dbReference type="Pfam" id="PF13231">
    <property type="entry name" value="PMT_2"/>
    <property type="match status" value="1"/>
</dbReference>
<evidence type="ECO:0000256" key="6">
    <source>
        <dbReference type="ARBA" id="ARBA00022989"/>
    </source>
</evidence>
<keyword evidence="6 8" id="KW-1133">Transmembrane helix</keyword>
<dbReference type="KEGG" id="hyj:FHG12_19785"/>
<feature type="transmembrane region" description="Helical" evidence="8">
    <location>
        <begin position="273"/>
        <end position="292"/>
    </location>
</feature>
<evidence type="ECO:0000256" key="4">
    <source>
        <dbReference type="ARBA" id="ARBA00022679"/>
    </source>
</evidence>
<feature type="transmembrane region" description="Helical" evidence="8">
    <location>
        <begin position="225"/>
        <end position="242"/>
    </location>
</feature>
<dbReference type="PANTHER" id="PTHR33908:SF11">
    <property type="entry name" value="MEMBRANE PROTEIN"/>
    <property type="match status" value="1"/>
</dbReference>
<feature type="transmembrane region" description="Helical" evidence="8">
    <location>
        <begin position="183"/>
        <end position="213"/>
    </location>
</feature>
<sequence length="558" mass="63425">MSIEAVFAEPDQASAPARAHKVRVSWTYLTWAFVALGVAVRLFHYFDNRSLFMDEAYQANSLIRMGFGALATQPLEFDQKAPLGFLWLLRLAVLVFGKGEMALRFFPLLAGIASLLLFVPVARHFLRPVGAAVALGMLALAPYLIYHGVEAKPYGLDLLVTIIYLFLYTRYHDKNDNKSLIQWGLWGAVLVWFSFPAVFIVAGMAAGVSLYYLLIKQGTRFWRSLIPFGMWLVSFGLSYLLFTGKRTESGWLIIWYRYRDAFMPLPPTSLADFKWILIQLYLLLDYPLGLLVTHSVLGSNLPRLLLRVVPIGAALLGLVSFYRKDKKFLLVLVFPFLLALAASGLERYPFHERLLVFLAPFVLLLVARGAEEAAYYFTTLPRVVLPALLLAPPLVTSVSQVADTTQFIGLRKTYFREAFQYVEQHFQPGDVVYLYWNHDAPYRYYKEAYPLNSLRYHAIVGHDLRPQSKNMEEYVGKTTDEVKAVAGKHRVWLLYNDMVGGQGDIEGDPAWFYEGHVRVGDKIRDKLALTTPQKDEFVRVGVAARLFDLRENADNSTK</sequence>
<organism evidence="10 11">
    <name type="scientific">Hymenobacter jejuensis</name>
    <dbReference type="NCBI Taxonomy" id="2502781"/>
    <lineage>
        <taxon>Bacteria</taxon>
        <taxon>Pseudomonadati</taxon>
        <taxon>Bacteroidota</taxon>
        <taxon>Cytophagia</taxon>
        <taxon>Cytophagales</taxon>
        <taxon>Hymenobacteraceae</taxon>
        <taxon>Hymenobacter</taxon>
    </lineage>
</organism>
<feature type="transmembrane region" description="Helical" evidence="8">
    <location>
        <begin position="354"/>
        <end position="377"/>
    </location>
</feature>
<reference evidence="10 11" key="1">
    <citation type="submission" date="2019-06" db="EMBL/GenBank/DDBJ databases">
        <authorList>
            <person name="Srinivasan S."/>
        </authorList>
    </citation>
    <scope>NUCLEOTIDE SEQUENCE [LARGE SCALE GENOMIC DNA]</scope>
    <source>
        <strain evidence="10 11">17J68-5</strain>
    </source>
</reference>
<dbReference type="AlphaFoldDB" id="A0A5B8A4G0"/>
<gene>
    <name evidence="10" type="ORF">FHG12_19785</name>
</gene>
<dbReference type="GO" id="GO:0005886">
    <property type="term" value="C:plasma membrane"/>
    <property type="evidence" value="ECO:0007669"/>
    <property type="project" value="UniProtKB-SubCell"/>
</dbReference>
<dbReference type="EMBL" id="CP040896">
    <property type="protein sequence ID" value="QDA62201.1"/>
    <property type="molecule type" value="Genomic_DNA"/>
</dbReference>
<dbReference type="RefSeq" id="WP_139517432.1">
    <property type="nucleotide sequence ID" value="NZ_CP040896.1"/>
</dbReference>
<protein>
    <submittedName>
        <fullName evidence="10">Glycosyltransferase family 39 protein</fullName>
    </submittedName>
</protein>
<evidence type="ECO:0000313" key="11">
    <source>
        <dbReference type="Proteomes" id="UP000305398"/>
    </source>
</evidence>
<feature type="domain" description="Glycosyltransferase RgtA/B/C/D-like" evidence="9">
    <location>
        <begin position="81"/>
        <end position="234"/>
    </location>
</feature>
<evidence type="ECO:0000256" key="5">
    <source>
        <dbReference type="ARBA" id="ARBA00022692"/>
    </source>
</evidence>
<feature type="transmembrane region" description="Helical" evidence="8">
    <location>
        <begin position="28"/>
        <end position="46"/>
    </location>
</feature>
<accession>A0A5B8A4G0</accession>
<dbReference type="InterPro" id="IPR038731">
    <property type="entry name" value="RgtA/B/C-like"/>
</dbReference>
<keyword evidence="3" id="KW-0328">Glycosyltransferase</keyword>
<evidence type="ECO:0000256" key="7">
    <source>
        <dbReference type="ARBA" id="ARBA00023136"/>
    </source>
</evidence>
<dbReference type="Proteomes" id="UP000305398">
    <property type="component" value="Chromosome"/>
</dbReference>
<evidence type="ECO:0000256" key="2">
    <source>
        <dbReference type="ARBA" id="ARBA00022475"/>
    </source>
</evidence>
<feature type="transmembrane region" description="Helical" evidence="8">
    <location>
        <begin position="128"/>
        <end position="146"/>
    </location>
</feature>
<dbReference type="PANTHER" id="PTHR33908">
    <property type="entry name" value="MANNOSYLTRANSFERASE YKCB-RELATED"/>
    <property type="match status" value="1"/>
</dbReference>
<name>A0A5B8A4G0_9BACT</name>
<evidence type="ECO:0000313" key="10">
    <source>
        <dbReference type="EMBL" id="QDA62201.1"/>
    </source>
</evidence>
<keyword evidence="2" id="KW-1003">Cell membrane</keyword>
<keyword evidence="5 8" id="KW-0812">Transmembrane</keyword>
<feature type="transmembrane region" description="Helical" evidence="8">
    <location>
        <begin position="328"/>
        <end position="345"/>
    </location>
</feature>
<feature type="transmembrane region" description="Helical" evidence="8">
    <location>
        <begin position="105"/>
        <end position="122"/>
    </location>
</feature>
<dbReference type="GO" id="GO:0009103">
    <property type="term" value="P:lipopolysaccharide biosynthetic process"/>
    <property type="evidence" value="ECO:0007669"/>
    <property type="project" value="UniProtKB-ARBA"/>
</dbReference>
<evidence type="ECO:0000256" key="8">
    <source>
        <dbReference type="SAM" id="Phobius"/>
    </source>
</evidence>
<dbReference type="InterPro" id="IPR050297">
    <property type="entry name" value="LipidA_mod_glycosyltrf_83"/>
</dbReference>
<evidence type="ECO:0000256" key="3">
    <source>
        <dbReference type="ARBA" id="ARBA00022676"/>
    </source>
</evidence>
<proteinExistence type="predicted"/>
<comment type="subcellular location">
    <subcellularLocation>
        <location evidence="1">Cell membrane</location>
        <topology evidence="1">Multi-pass membrane protein</topology>
    </subcellularLocation>
</comment>
<feature type="transmembrane region" description="Helical" evidence="8">
    <location>
        <begin position="304"/>
        <end position="322"/>
    </location>
</feature>
<evidence type="ECO:0000256" key="1">
    <source>
        <dbReference type="ARBA" id="ARBA00004651"/>
    </source>
</evidence>
<keyword evidence="4 10" id="KW-0808">Transferase</keyword>
<keyword evidence="7 8" id="KW-0472">Membrane</keyword>
<dbReference type="GO" id="GO:0016763">
    <property type="term" value="F:pentosyltransferase activity"/>
    <property type="evidence" value="ECO:0007669"/>
    <property type="project" value="TreeGrafter"/>
</dbReference>
<keyword evidence="11" id="KW-1185">Reference proteome</keyword>